<dbReference type="STRING" id="114155.A0A4Q9Q958"/>
<dbReference type="AlphaFoldDB" id="A0A4Q9Q958"/>
<evidence type="ECO:0000259" key="2">
    <source>
        <dbReference type="Pfam" id="PF12697"/>
    </source>
</evidence>
<gene>
    <name evidence="3" type="ORF">BD310DRAFT_945121</name>
</gene>
<evidence type="ECO:0000256" key="1">
    <source>
        <dbReference type="SAM" id="MobiDB-lite"/>
    </source>
</evidence>
<evidence type="ECO:0000313" key="4">
    <source>
        <dbReference type="Proteomes" id="UP000292082"/>
    </source>
</evidence>
<keyword evidence="4" id="KW-1185">Reference proteome</keyword>
<dbReference type="Pfam" id="PF12697">
    <property type="entry name" value="Abhydrolase_6"/>
    <property type="match status" value="1"/>
</dbReference>
<sequence length="452" mass="50884">MPSLPAPLPSPFDPKALTFPPPPNYAPTKTTGLPALPSPPRRSLLDEWYTLSTHLVPAANPRITPYIPPPALPQWTPNKEEYKAAVRNTTDAVISTKEKQWQGQLDSLNPNDRPLWNCVNRYVRKGFGSSVVGARPKGVTLFLAHPNGFPKEIWEPGLERLVTEYSAKASYQVDEIWAWEAANHGDACLINIANLGGIFDWRDNSRDILHFLLHYLPASASPAPLPTHLPRLSDAEADSRKRNGFQDRNLLSVGHSFGGASILRAAIELPTLFERLFLVEAMVCPMDTTTPKATDVIERFVSGAIQRRDGWSSREEAYKTFASTPFFAAWDPAVLEIYVQCALYDAPDGRLKLKMPGLQEGICFAEARATYETFELLPTLDERIEARWLVAGKLDPWQHWQRWRAVWRRPANTSHVRILESGHLIPQEVPSVFAKELHEFLNSRYGTQRALL</sequence>
<feature type="region of interest" description="Disordered" evidence="1">
    <location>
        <begin position="1"/>
        <end position="39"/>
    </location>
</feature>
<feature type="compositionally biased region" description="Pro residues" evidence="1">
    <location>
        <begin position="1"/>
        <end position="12"/>
    </location>
</feature>
<dbReference type="GO" id="GO:0016787">
    <property type="term" value="F:hydrolase activity"/>
    <property type="evidence" value="ECO:0007669"/>
    <property type="project" value="UniProtKB-KW"/>
</dbReference>
<dbReference type="Gene3D" id="3.40.50.1820">
    <property type="entry name" value="alpha/beta hydrolase"/>
    <property type="match status" value="1"/>
</dbReference>
<evidence type="ECO:0000313" key="3">
    <source>
        <dbReference type="EMBL" id="TBU63581.1"/>
    </source>
</evidence>
<dbReference type="SUPFAM" id="SSF53474">
    <property type="entry name" value="alpha/beta-Hydrolases"/>
    <property type="match status" value="1"/>
</dbReference>
<dbReference type="InterPro" id="IPR000073">
    <property type="entry name" value="AB_hydrolase_1"/>
</dbReference>
<dbReference type="EMBL" id="ML145089">
    <property type="protein sequence ID" value="TBU63581.1"/>
    <property type="molecule type" value="Genomic_DNA"/>
</dbReference>
<dbReference type="InterPro" id="IPR029058">
    <property type="entry name" value="AB_hydrolase_fold"/>
</dbReference>
<organism evidence="3 4">
    <name type="scientific">Dichomitus squalens</name>
    <dbReference type="NCBI Taxonomy" id="114155"/>
    <lineage>
        <taxon>Eukaryota</taxon>
        <taxon>Fungi</taxon>
        <taxon>Dikarya</taxon>
        <taxon>Basidiomycota</taxon>
        <taxon>Agaricomycotina</taxon>
        <taxon>Agaricomycetes</taxon>
        <taxon>Polyporales</taxon>
        <taxon>Polyporaceae</taxon>
        <taxon>Dichomitus</taxon>
    </lineage>
</organism>
<keyword evidence="3" id="KW-0378">Hydrolase</keyword>
<accession>A0A4Q9Q958</accession>
<dbReference type="Proteomes" id="UP000292082">
    <property type="component" value="Unassembled WGS sequence"/>
</dbReference>
<feature type="domain" description="AB hydrolase-1" evidence="2">
    <location>
        <begin position="142"/>
        <end position="435"/>
    </location>
</feature>
<reference evidence="3 4" key="1">
    <citation type="submission" date="2019-01" db="EMBL/GenBank/DDBJ databases">
        <title>Draft genome sequences of three monokaryotic isolates of the white-rot basidiomycete fungus Dichomitus squalens.</title>
        <authorList>
            <consortium name="DOE Joint Genome Institute"/>
            <person name="Lopez S.C."/>
            <person name="Andreopoulos B."/>
            <person name="Pangilinan J."/>
            <person name="Lipzen A."/>
            <person name="Riley R."/>
            <person name="Ahrendt S."/>
            <person name="Ng V."/>
            <person name="Barry K."/>
            <person name="Daum C."/>
            <person name="Grigoriev I.V."/>
            <person name="Hilden K.S."/>
            <person name="Makela M.R."/>
            <person name="de Vries R.P."/>
        </authorList>
    </citation>
    <scope>NUCLEOTIDE SEQUENCE [LARGE SCALE GENOMIC DNA]</scope>
    <source>
        <strain evidence="3 4">CBS 464.89</strain>
    </source>
</reference>
<proteinExistence type="predicted"/>
<name>A0A4Q9Q958_9APHY</name>
<protein>
    <submittedName>
        <fullName evidence="3">Alpha/beta-hydrolase</fullName>
    </submittedName>
</protein>